<sequence length="82" mass="9014">MLRGSLFFLFVFFNISISFGTGDPNLNSYLRAGECSDISNNNTCGECPLKKLKITLPTNTTQATPTDEGFEVEEEVTEEGVN</sequence>
<proteinExistence type="predicted"/>
<name>A0ABY4CAI4_9BACT</name>
<gene>
    <name evidence="2" type="ORF">MNR06_14465</name>
</gene>
<accession>A0ABY4CAI4</accession>
<dbReference type="Proteomes" id="UP000830116">
    <property type="component" value="Chromosome"/>
</dbReference>
<reference evidence="2" key="1">
    <citation type="submission" date="2022-03" db="EMBL/GenBank/DDBJ databases">
        <title>Genome Identification and Characterization of new species Bdellovibrio reynosense LBG001 sp. nov. from a Mexico soil sample.</title>
        <authorList>
            <person name="Camilli A."/>
            <person name="Ajao Y."/>
            <person name="Guo X."/>
        </authorList>
    </citation>
    <scope>NUCLEOTIDE SEQUENCE</scope>
    <source>
        <strain evidence="2">LBG001</strain>
    </source>
</reference>
<organism evidence="2 3">
    <name type="scientific">Bdellovibrio reynosensis</name>
    <dbReference type="NCBI Taxonomy" id="2835041"/>
    <lineage>
        <taxon>Bacteria</taxon>
        <taxon>Pseudomonadati</taxon>
        <taxon>Bdellovibrionota</taxon>
        <taxon>Bdellovibrionia</taxon>
        <taxon>Bdellovibrionales</taxon>
        <taxon>Pseudobdellovibrionaceae</taxon>
        <taxon>Bdellovibrio</taxon>
    </lineage>
</organism>
<dbReference type="EMBL" id="CP093442">
    <property type="protein sequence ID" value="UOF00902.1"/>
    <property type="molecule type" value="Genomic_DNA"/>
</dbReference>
<evidence type="ECO:0000313" key="3">
    <source>
        <dbReference type="Proteomes" id="UP000830116"/>
    </source>
</evidence>
<dbReference type="RefSeq" id="WP_243537084.1">
    <property type="nucleotide sequence ID" value="NZ_CP093442.1"/>
</dbReference>
<keyword evidence="3" id="KW-1185">Reference proteome</keyword>
<evidence type="ECO:0000313" key="2">
    <source>
        <dbReference type="EMBL" id="UOF00902.1"/>
    </source>
</evidence>
<protein>
    <recommendedName>
        <fullName evidence="4">Secreted protein</fullName>
    </recommendedName>
</protein>
<feature type="region of interest" description="Disordered" evidence="1">
    <location>
        <begin position="60"/>
        <end position="82"/>
    </location>
</feature>
<evidence type="ECO:0000256" key="1">
    <source>
        <dbReference type="SAM" id="MobiDB-lite"/>
    </source>
</evidence>
<feature type="compositionally biased region" description="Acidic residues" evidence="1">
    <location>
        <begin position="68"/>
        <end position="82"/>
    </location>
</feature>
<evidence type="ECO:0008006" key="4">
    <source>
        <dbReference type="Google" id="ProtNLM"/>
    </source>
</evidence>